<evidence type="ECO:0000256" key="3">
    <source>
        <dbReference type="ARBA" id="ARBA00022692"/>
    </source>
</evidence>
<evidence type="ECO:0000256" key="1">
    <source>
        <dbReference type="ARBA" id="ARBA00004141"/>
    </source>
</evidence>
<dbReference type="GO" id="GO:0016020">
    <property type="term" value="C:membrane"/>
    <property type="evidence" value="ECO:0007669"/>
    <property type="project" value="UniProtKB-SubCell"/>
</dbReference>
<evidence type="ECO:0000313" key="9">
    <source>
        <dbReference type="Proteomes" id="UP000028782"/>
    </source>
</evidence>
<evidence type="ECO:0000313" key="8">
    <source>
        <dbReference type="EMBL" id="AIJ46864.1"/>
    </source>
</evidence>
<dbReference type="PANTHER" id="PTHR43791:SF36">
    <property type="entry name" value="TRANSPORTER, PUTATIVE (AFU_ORTHOLOGUE AFUA_6G08340)-RELATED"/>
    <property type="match status" value="1"/>
</dbReference>
<feature type="transmembrane region" description="Helical" evidence="6">
    <location>
        <begin position="304"/>
        <end position="325"/>
    </location>
</feature>
<comment type="subcellular location">
    <subcellularLocation>
        <location evidence="1">Membrane</location>
        <topology evidence="1">Multi-pass membrane protein</topology>
    </subcellularLocation>
</comment>
<sequence length="460" mass="50102">MNPSATTISGATPRQDTSQDIDADKALYAKVSWRLLPLLLICYMVAYLDRINIGYAQIQMKQTLDFGDAAYGFGAGLFFIGYFLFEVPSNLLLEKIGTRKTLMRIMLVWGLIATAMAWVSTPMQFYVARFLLGAFEAGFFPGVILYFTYWYPSARRGRVISIFLSAVMAMAIVAGPLCGAILKYMDGIDGLHGWQWLFLIQGPPACILGLILYVYLQDRPADAKWLTDAEKARLQYNLANESGQATHHGTNGHKDADGSATLGQLLRDPKVYALSLVYFMMHGATYLFVFWMPTVIQGLGVQDVLHVGIYSAIPFVAGFVGMIAFGASSDRFGDRRWHLFIATGMAIAGLIVTLQMHGHLEGSLIALAFTLIGLAALPPLFFAQVSDYLPPAVAAGGIALISSLGNLGSAASPTLAGLLTQYTGNRHYSIYLVLGMLILSALVLMVAVRPTKARHGQAVR</sequence>
<feature type="transmembrane region" description="Helical" evidence="6">
    <location>
        <begin position="70"/>
        <end position="89"/>
    </location>
</feature>
<feature type="transmembrane region" description="Helical" evidence="6">
    <location>
        <begin position="101"/>
        <end position="120"/>
    </location>
</feature>
<proteinExistence type="predicted"/>
<evidence type="ECO:0000256" key="2">
    <source>
        <dbReference type="ARBA" id="ARBA00022448"/>
    </source>
</evidence>
<keyword evidence="2" id="KW-0813">Transport</keyword>
<feature type="transmembrane region" description="Helical" evidence="6">
    <location>
        <begin position="337"/>
        <end position="356"/>
    </location>
</feature>
<feature type="transmembrane region" description="Helical" evidence="6">
    <location>
        <begin position="159"/>
        <end position="182"/>
    </location>
</feature>
<dbReference type="Gene3D" id="1.20.1250.20">
    <property type="entry name" value="MFS general substrate transporter like domains"/>
    <property type="match status" value="2"/>
</dbReference>
<feature type="transmembrane region" description="Helical" evidence="6">
    <location>
        <begin position="388"/>
        <end position="408"/>
    </location>
</feature>
<dbReference type="InterPro" id="IPR011701">
    <property type="entry name" value="MFS"/>
</dbReference>
<dbReference type="PANTHER" id="PTHR43791">
    <property type="entry name" value="PERMEASE-RELATED"/>
    <property type="match status" value="1"/>
</dbReference>
<dbReference type="Pfam" id="PF07690">
    <property type="entry name" value="MFS_1"/>
    <property type="match status" value="1"/>
</dbReference>
<feature type="transmembrane region" description="Helical" evidence="6">
    <location>
        <begin position="362"/>
        <end position="381"/>
    </location>
</feature>
<evidence type="ECO:0000259" key="7">
    <source>
        <dbReference type="PROSITE" id="PS50850"/>
    </source>
</evidence>
<dbReference type="AlphaFoldDB" id="A0A076PJA9"/>
<feature type="transmembrane region" description="Helical" evidence="6">
    <location>
        <begin position="35"/>
        <end position="58"/>
    </location>
</feature>
<feature type="domain" description="Major facilitator superfamily (MFS) profile" evidence="7">
    <location>
        <begin position="35"/>
        <end position="453"/>
    </location>
</feature>
<evidence type="ECO:0000256" key="5">
    <source>
        <dbReference type="ARBA" id="ARBA00023136"/>
    </source>
</evidence>
<evidence type="ECO:0000256" key="6">
    <source>
        <dbReference type="SAM" id="Phobius"/>
    </source>
</evidence>
<protein>
    <submittedName>
        <fullName evidence="8">MFS transporter</fullName>
    </submittedName>
</protein>
<evidence type="ECO:0000256" key="4">
    <source>
        <dbReference type="ARBA" id="ARBA00022989"/>
    </source>
</evidence>
<dbReference type="InterPro" id="IPR020846">
    <property type="entry name" value="MFS_dom"/>
</dbReference>
<gene>
    <name evidence="8" type="ORF">O987_13740</name>
</gene>
<keyword evidence="3 6" id="KW-0812">Transmembrane</keyword>
<accession>A0A076PJA9</accession>
<dbReference type="SUPFAM" id="SSF103473">
    <property type="entry name" value="MFS general substrate transporter"/>
    <property type="match status" value="1"/>
</dbReference>
<dbReference type="FunFam" id="1.20.1250.20:FF:000018">
    <property type="entry name" value="MFS transporter permease"/>
    <property type="match status" value="1"/>
</dbReference>
<feature type="transmembrane region" description="Helical" evidence="6">
    <location>
        <begin position="194"/>
        <end position="216"/>
    </location>
</feature>
<dbReference type="KEGG" id="ctes:O987_13740"/>
<reference evidence="8 9" key="1">
    <citation type="journal article" date="2014" name="Genome Announc.">
        <title>Complete Genome Sequence of Polychlorinated Biphenyl Degrader Comamonas testosteroni TK102 (NBRC 109938).</title>
        <authorList>
            <person name="Fukuda K."/>
            <person name="Hosoyama A."/>
            <person name="Tsuchikane K."/>
            <person name="Ohji S."/>
            <person name="Yamazoe A."/>
            <person name="Fujita N."/>
            <person name="Shintani M."/>
            <person name="Kimbara K."/>
        </authorList>
    </citation>
    <scope>NUCLEOTIDE SEQUENCE [LARGE SCALE GENOMIC DNA]</scope>
    <source>
        <strain evidence="8">TK102</strain>
    </source>
</reference>
<dbReference type="PROSITE" id="PS50850">
    <property type="entry name" value="MFS"/>
    <property type="match status" value="1"/>
</dbReference>
<dbReference type="EMBL" id="CP006704">
    <property type="protein sequence ID" value="AIJ46864.1"/>
    <property type="molecule type" value="Genomic_DNA"/>
</dbReference>
<dbReference type="CDD" id="cd17319">
    <property type="entry name" value="MFS_ExuT_GudP_like"/>
    <property type="match status" value="1"/>
</dbReference>
<keyword evidence="4 6" id="KW-1133">Transmembrane helix</keyword>
<organism evidence="8 9">
    <name type="scientific">Comamonas testosteroni TK102</name>
    <dbReference type="NCBI Taxonomy" id="1392005"/>
    <lineage>
        <taxon>Bacteria</taxon>
        <taxon>Pseudomonadati</taxon>
        <taxon>Pseudomonadota</taxon>
        <taxon>Betaproteobacteria</taxon>
        <taxon>Burkholderiales</taxon>
        <taxon>Comamonadaceae</taxon>
        <taxon>Comamonas</taxon>
    </lineage>
</organism>
<dbReference type="HOGENOM" id="CLU_001265_0_0_4"/>
<name>A0A076PJA9_COMTE</name>
<dbReference type="RefSeq" id="WP_043372760.1">
    <property type="nucleotide sequence ID" value="NZ_CP006704.1"/>
</dbReference>
<dbReference type="GO" id="GO:0022857">
    <property type="term" value="F:transmembrane transporter activity"/>
    <property type="evidence" value="ECO:0007669"/>
    <property type="project" value="InterPro"/>
</dbReference>
<feature type="transmembrane region" description="Helical" evidence="6">
    <location>
        <begin position="126"/>
        <end position="147"/>
    </location>
</feature>
<feature type="transmembrane region" description="Helical" evidence="6">
    <location>
        <begin position="428"/>
        <end position="448"/>
    </location>
</feature>
<dbReference type="Proteomes" id="UP000028782">
    <property type="component" value="Chromosome"/>
</dbReference>
<feature type="transmembrane region" description="Helical" evidence="6">
    <location>
        <begin position="271"/>
        <end position="292"/>
    </location>
</feature>
<keyword evidence="5 6" id="KW-0472">Membrane</keyword>
<dbReference type="InterPro" id="IPR036259">
    <property type="entry name" value="MFS_trans_sf"/>
</dbReference>